<organism evidence="2 3">
    <name type="scientific">Aureimonas ureilytica</name>
    <dbReference type="NCBI Taxonomy" id="401562"/>
    <lineage>
        <taxon>Bacteria</taxon>
        <taxon>Pseudomonadati</taxon>
        <taxon>Pseudomonadota</taxon>
        <taxon>Alphaproteobacteria</taxon>
        <taxon>Hyphomicrobiales</taxon>
        <taxon>Aurantimonadaceae</taxon>
        <taxon>Aureimonas</taxon>
    </lineage>
</organism>
<proteinExistence type="predicted"/>
<dbReference type="AlphaFoldDB" id="A0A175RV87"/>
<evidence type="ECO:0000256" key="1">
    <source>
        <dbReference type="SAM" id="MobiDB-lite"/>
    </source>
</evidence>
<sequence>MTKRTTTPAAPAVRKTRRAPESKATGRRAAVSRTGPLAGLDVAARHPLLPRLHAPSPTLSVRQHAYERLLSGHLYEQEPLVTRLVNSACELYIGRGPVPVSRFADLDDLWCAVSENFDNIDDRSFGAMLRQAGHRTLMVAGEFFVRRRDRTDSPEADFLEVPIEWEVHGPQYVPLDFTQVEGGLRWTSGIATYRSKAIRYKFWSEDPYDPSLSTRLLDLDRSEIYHVADPSLGSRRGRPILAPALLRAIKMTTLEDSELRRKQVASLMSVFAVRPAEASDDESMLPTDEEVDEMLDAVALTPGGVFQLPYGFDIKTFEPKDEGANFERALRWQVMMIAMAVGIPLNEVLGDEGVERWGRMMSQRVQRQADLVHEMYEKRLLNRMWRDFIDAAMAAGLWEPPADLKP</sequence>
<dbReference type="PATRIC" id="fig|401562.4.peg.736"/>
<dbReference type="GO" id="GO:0005198">
    <property type="term" value="F:structural molecule activity"/>
    <property type="evidence" value="ECO:0007669"/>
    <property type="project" value="InterPro"/>
</dbReference>
<reference evidence="2 3" key="1">
    <citation type="journal article" date="2016" name="Front. Microbiol.">
        <title>Genomic Resource of Rice Seed Associated Bacteria.</title>
        <authorList>
            <person name="Midha S."/>
            <person name="Bansal K."/>
            <person name="Sharma S."/>
            <person name="Kumar N."/>
            <person name="Patil P.P."/>
            <person name="Chaudhry V."/>
            <person name="Patil P.B."/>
        </authorList>
    </citation>
    <scope>NUCLEOTIDE SEQUENCE [LARGE SCALE GENOMIC DNA]</scope>
    <source>
        <strain evidence="2 3">NS365</strain>
    </source>
</reference>
<evidence type="ECO:0008006" key="4">
    <source>
        <dbReference type="Google" id="ProtNLM"/>
    </source>
</evidence>
<comment type="caution">
    <text evidence="2">The sequence shown here is derived from an EMBL/GenBank/DDBJ whole genome shotgun (WGS) entry which is preliminary data.</text>
</comment>
<dbReference type="InterPro" id="IPR006429">
    <property type="entry name" value="Phage_lambda_portal"/>
</dbReference>
<dbReference type="Pfam" id="PF05136">
    <property type="entry name" value="Phage_portal_2"/>
    <property type="match status" value="1"/>
</dbReference>
<protein>
    <recommendedName>
        <fullName evidence="4">Portal protein</fullName>
    </recommendedName>
</protein>
<evidence type="ECO:0000313" key="2">
    <source>
        <dbReference type="EMBL" id="KTR06894.1"/>
    </source>
</evidence>
<keyword evidence="3" id="KW-1185">Reference proteome</keyword>
<dbReference type="RefSeq" id="WP_058599287.1">
    <property type="nucleotide sequence ID" value="NZ_LDQA01000014.1"/>
</dbReference>
<dbReference type="EMBL" id="LDQA01000014">
    <property type="protein sequence ID" value="KTR06894.1"/>
    <property type="molecule type" value="Genomic_DNA"/>
</dbReference>
<name>A0A175RV87_9HYPH</name>
<evidence type="ECO:0000313" key="3">
    <source>
        <dbReference type="Proteomes" id="UP000078529"/>
    </source>
</evidence>
<feature type="region of interest" description="Disordered" evidence="1">
    <location>
        <begin position="1"/>
        <end position="31"/>
    </location>
</feature>
<dbReference type="Proteomes" id="UP000078529">
    <property type="component" value="Unassembled WGS sequence"/>
</dbReference>
<accession>A0A175RV87</accession>
<dbReference type="GO" id="GO:0019068">
    <property type="term" value="P:virion assembly"/>
    <property type="evidence" value="ECO:0007669"/>
    <property type="project" value="InterPro"/>
</dbReference>
<gene>
    <name evidence="2" type="ORF">NS365_05520</name>
</gene>